<feature type="binding site" evidence="10">
    <location>
        <position position="108"/>
    </location>
    <ligand>
        <name>Zn(2+)</name>
        <dbReference type="ChEBI" id="CHEBI:29105"/>
    </ligand>
</feature>
<keyword evidence="10" id="KW-0862">Zinc</keyword>
<reference evidence="11 12" key="1">
    <citation type="submission" date="2018-12" db="EMBL/GenBank/DDBJ databases">
        <authorList>
            <person name="Toschakov S.V."/>
        </authorList>
    </citation>
    <scope>NUCLEOTIDE SEQUENCE [LARGE SCALE GENOMIC DNA]</scope>
    <source>
        <strain evidence="11 12">GM2012</strain>
    </source>
</reference>
<feature type="binding site" evidence="10">
    <location>
        <position position="137"/>
    </location>
    <ligand>
        <name>Mg(2+)</name>
        <dbReference type="ChEBI" id="CHEBI:18420"/>
    </ligand>
</feature>
<evidence type="ECO:0000313" key="12">
    <source>
        <dbReference type="Proteomes" id="UP000280296"/>
    </source>
</evidence>
<feature type="binding site" evidence="10">
    <location>
        <position position="12"/>
    </location>
    <ligand>
        <name>Mg(2+)</name>
        <dbReference type="ChEBI" id="CHEBI:18420"/>
    </ligand>
</feature>
<dbReference type="InterPro" id="IPR023214">
    <property type="entry name" value="HAD_sf"/>
</dbReference>
<feature type="active site" description="Proton donor" evidence="8">
    <location>
        <position position="14"/>
    </location>
</feature>
<dbReference type="InterPro" id="IPR006543">
    <property type="entry name" value="Histidinol-phos"/>
</dbReference>
<evidence type="ECO:0000256" key="4">
    <source>
        <dbReference type="ARBA" id="ARBA00022801"/>
    </source>
</evidence>
<evidence type="ECO:0000256" key="10">
    <source>
        <dbReference type="PIRSR" id="PIRSR004682-4"/>
    </source>
</evidence>
<dbReference type="OrthoDB" id="9801899at2"/>
<evidence type="ECO:0000256" key="8">
    <source>
        <dbReference type="PIRSR" id="PIRSR004682-1"/>
    </source>
</evidence>
<evidence type="ECO:0000256" key="2">
    <source>
        <dbReference type="ARBA" id="ARBA00022490"/>
    </source>
</evidence>
<dbReference type="NCBIfam" id="TIGR01662">
    <property type="entry name" value="HAD-SF-IIIA"/>
    <property type="match status" value="1"/>
</dbReference>
<dbReference type="RefSeq" id="WP_126726873.1">
    <property type="nucleotide sequence ID" value="NZ_RYZH01000038.1"/>
</dbReference>
<keyword evidence="4 7" id="KW-0378">Hydrolase</keyword>
<proteinExistence type="inferred from homology"/>
<comment type="similarity">
    <text evidence="7">Belongs to the gmhB family.</text>
</comment>
<protein>
    <recommendedName>
        <fullName evidence="6 7">D,D-heptose 1,7-bisphosphate phosphatase</fullName>
        <ecNumber evidence="7">3.1.3.-</ecNumber>
    </recommendedName>
</protein>
<name>A0A432MGB4_9BACT</name>
<feature type="binding site" evidence="10">
    <location>
        <position position="14"/>
    </location>
    <ligand>
        <name>Mg(2+)</name>
        <dbReference type="ChEBI" id="CHEBI:18420"/>
    </ligand>
</feature>
<keyword evidence="5 7" id="KW-0119">Carbohydrate metabolism</keyword>
<keyword evidence="3 10" id="KW-0479">Metal-binding</keyword>
<reference evidence="11 12" key="2">
    <citation type="submission" date="2019-01" db="EMBL/GenBank/DDBJ databases">
        <title>Tautonia sociabilis, a novel thermotolerant planctomycete of Isosphaeraceae family, isolated from a 4000 m deep subterranean habitat.</title>
        <authorList>
            <person name="Kovaleva O.L."/>
            <person name="Elcheninov A.G."/>
            <person name="Van Heerden E."/>
            <person name="Toshchakov S.V."/>
            <person name="Novikov A."/>
            <person name="Bonch-Osmolovskaya E.A."/>
            <person name="Kublanov I.V."/>
        </authorList>
    </citation>
    <scope>NUCLEOTIDE SEQUENCE [LARGE SCALE GENOMIC DNA]</scope>
    <source>
        <strain evidence="11 12">GM2012</strain>
    </source>
</reference>
<gene>
    <name evidence="11" type="ORF">TsocGM_18115</name>
</gene>
<keyword evidence="10" id="KW-0460">Magnesium</keyword>
<evidence type="ECO:0000256" key="1">
    <source>
        <dbReference type="ARBA" id="ARBA00004496"/>
    </source>
</evidence>
<evidence type="ECO:0000256" key="7">
    <source>
        <dbReference type="PIRNR" id="PIRNR004682"/>
    </source>
</evidence>
<keyword evidence="2 7" id="KW-0963">Cytoplasm</keyword>
<feature type="binding site" evidence="10">
    <location>
        <position position="95"/>
    </location>
    <ligand>
        <name>Zn(2+)</name>
        <dbReference type="ChEBI" id="CHEBI:29105"/>
    </ligand>
</feature>
<comment type="cofactor">
    <cofactor evidence="10">
        <name>Zn(2+)</name>
        <dbReference type="ChEBI" id="CHEBI:29105"/>
    </cofactor>
</comment>
<dbReference type="SUPFAM" id="SSF56784">
    <property type="entry name" value="HAD-like"/>
    <property type="match status" value="1"/>
</dbReference>
<feature type="site" description="Stabilizes the phosphoryl group" evidence="9">
    <location>
        <position position="111"/>
    </location>
</feature>
<evidence type="ECO:0000256" key="5">
    <source>
        <dbReference type="ARBA" id="ARBA00023277"/>
    </source>
</evidence>
<dbReference type="GO" id="GO:0016791">
    <property type="term" value="F:phosphatase activity"/>
    <property type="evidence" value="ECO:0007669"/>
    <property type="project" value="InterPro"/>
</dbReference>
<dbReference type="Proteomes" id="UP000280296">
    <property type="component" value="Unassembled WGS sequence"/>
</dbReference>
<dbReference type="EMBL" id="RYZH01000038">
    <property type="protein sequence ID" value="RUL85625.1"/>
    <property type="molecule type" value="Genomic_DNA"/>
</dbReference>
<accession>A0A432MGB4</accession>
<feature type="site" description="Stabilizes the phosphoryl group" evidence="9">
    <location>
        <position position="54"/>
    </location>
</feature>
<comment type="cofactor">
    <cofactor evidence="10">
        <name>Mg(2+)</name>
        <dbReference type="ChEBI" id="CHEBI:18420"/>
    </cofactor>
</comment>
<feature type="active site" description="Nucleophile" evidence="8">
    <location>
        <position position="12"/>
    </location>
</feature>
<dbReference type="PIRSF" id="PIRSF004682">
    <property type="entry name" value="GmhB"/>
    <property type="match status" value="1"/>
</dbReference>
<dbReference type="PANTHER" id="PTHR42891">
    <property type="entry name" value="D-GLYCERO-BETA-D-MANNO-HEPTOSE-1,7-BISPHOSPHATE 7-PHOSPHATASE"/>
    <property type="match status" value="1"/>
</dbReference>
<dbReference type="CDD" id="cd07503">
    <property type="entry name" value="HAD_HisB-N"/>
    <property type="match status" value="1"/>
</dbReference>
<dbReference type="InterPro" id="IPR006549">
    <property type="entry name" value="HAD-SF_hydro_IIIA"/>
</dbReference>
<comment type="caution">
    <text evidence="11">The sequence shown here is derived from an EMBL/GenBank/DDBJ whole genome shotgun (WGS) entry which is preliminary data.</text>
</comment>
<evidence type="ECO:0000313" key="11">
    <source>
        <dbReference type="EMBL" id="RUL85625.1"/>
    </source>
</evidence>
<dbReference type="NCBIfam" id="TIGR01656">
    <property type="entry name" value="Histidinol-ppas"/>
    <property type="match status" value="1"/>
</dbReference>
<dbReference type="Gene3D" id="3.40.50.1000">
    <property type="entry name" value="HAD superfamily/HAD-like"/>
    <property type="match status" value="1"/>
</dbReference>
<organism evidence="11 12">
    <name type="scientific">Tautonia sociabilis</name>
    <dbReference type="NCBI Taxonomy" id="2080755"/>
    <lineage>
        <taxon>Bacteria</taxon>
        <taxon>Pseudomonadati</taxon>
        <taxon>Planctomycetota</taxon>
        <taxon>Planctomycetia</taxon>
        <taxon>Isosphaerales</taxon>
        <taxon>Isosphaeraceae</taxon>
        <taxon>Tautonia</taxon>
    </lineage>
</organism>
<evidence type="ECO:0000256" key="9">
    <source>
        <dbReference type="PIRSR" id="PIRSR004682-3"/>
    </source>
</evidence>
<sequence length="196" mass="20904">MNRSPRRAVFLDKDGTVIENVPYNVDPDRIRLSSGAAEGLRTLAGAGYLLVVVSNQSGVARGYFPESAIGPVERRLRETLDAEGVNLASFRYCPHHPDGSVSAYAVSCECRKPAPGMLVAAARALGIDLGRSWMVGDLLDDVEAGHRAGCRSVLIANGNEAEWRRGPLRDPDLVAPDLSEAARLILNADASGKPSP</sequence>
<dbReference type="InterPro" id="IPR036412">
    <property type="entry name" value="HAD-like_sf"/>
</dbReference>
<dbReference type="GO" id="GO:0046872">
    <property type="term" value="F:metal ion binding"/>
    <property type="evidence" value="ECO:0007669"/>
    <property type="project" value="UniProtKB-KW"/>
</dbReference>
<evidence type="ECO:0000256" key="3">
    <source>
        <dbReference type="ARBA" id="ARBA00022723"/>
    </source>
</evidence>
<feature type="site" description="Stabilizes the phosphoryl group" evidence="9">
    <location>
        <position position="112"/>
    </location>
</feature>
<dbReference type="GO" id="GO:0005737">
    <property type="term" value="C:cytoplasm"/>
    <property type="evidence" value="ECO:0007669"/>
    <property type="project" value="UniProtKB-SubCell"/>
</dbReference>
<dbReference type="Pfam" id="PF13242">
    <property type="entry name" value="Hydrolase_like"/>
    <property type="match status" value="1"/>
</dbReference>
<comment type="subcellular location">
    <subcellularLocation>
        <location evidence="1 7">Cytoplasm</location>
    </subcellularLocation>
</comment>
<dbReference type="AlphaFoldDB" id="A0A432MGB4"/>
<evidence type="ECO:0000256" key="6">
    <source>
        <dbReference type="ARBA" id="ARBA00031828"/>
    </source>
</evidence>
<feature type="binding site" evidence="10">
    <location>
        <position position="93"/>
    </location>
    <ligand>
        <name>Zn(2+)</name>
        <dbReference type="ChEBI" id="CHEBI:29105"/>
    </ligand>
</feature>
<dbReference type="PANTHER" id="PTHR42891:SF1">
    <property type="entry name" value="D-GLYCERO-BETA-D-MANNO-HEPTOSE-1,7-BISPHOSPHATE 7-PHOSPHATASE"/>
    <property type="match status" value="1"/>
</dbReference>
<feature type="binding site" evidence="10">
    <location>
        <position position="110"/>
    </location>
    <ligand>
        <name>Zn(2+)</name>
        <dbReference type="ChEBI" id="CHEBI:29105"/>
    </ligand>
</feature>
<keyword evidence="12" id="KW-1185">Reference proteome</keyword>
<dbReference type="EC" id="3.1.3.-" evidence="7"/>
<dbReference type="GO" id="GO:0005975">
    <property type="term" value="P:carbohydrate metabolic process"/>
    <property type="evidence" value="ECO:0007669"/>
    <property type="project" value="InterPro"/>
</dbReference>
<dbReference type="InterPro" id="IPR004446">
    <property type="entry name" value="Heptose_bisP_phosphatase"/>
</dbReference>